<dbReference type="EMBL" id="FAXN01000104">
    <property type="protein sequence ID" value="CUV66616.1"/>
    <property type="molecule type" value="Genomic_DNA"/>
</dbReference>
<organism evidence="1">
    <name type="scientific">Sulfurovum sp. enrichment culture clone C5</name>
    <dbReference type="NCBI Taxonomy" id="497650"/>
    <lineage>
        <taxon>Bacteria</taxon>
        <taxon>Pseudomonadati</taxon>
        <taxon>Campylobacterota</taxon>
        <taxon>Epsilonproteobacteria</taxon>
        <taxon>Campylobacterales</taxon>
        <taxon>Sulfurovaceae</taxon>
        <taxon>Sulfurovum</taxon>
        <taxon>environmental samples</taxon>
    </lineage>
</organism>
<accession>A0A0S4XRH8</accession>
<name>A0A0S4XRH8_9BACT</name>
<dbReference type="AlphaFoldDB" id="A0A0S4XRH8"/>
<proteinExistence type="predicted"/>
<reference evidence="1" key="1">
    <citation type="submission" date="2015-11" db="EMBL/GenBank/DDBJ databases">
        <authorList>
            <person name="Zhang Y."/>
            <person name="Guo Z."/>
        </authorList>
    </citation>
    <scope>NUCLEOTIDE SEQUENCE</scope>
    <source>
        <strain evidence="1">BN30871</strain>
    </source>
</reference>
<sequence>MKREVTITCSGKCGKSITSDFKDIKKCDYYLCGDEECSAVLFAKIEQKSKKSFASLVNKHTIIDQKAVGDFTGVSFFENIKGKKEFGVYGEQRFRLKNEENIFALIARKEEKPYMMDFDMDELDAELEELFPSSNEPIFTEDIENKDEIVGFNIIHEDGSIEYIDLIDEDDFLR</sequence>
<evidence type="ECO:0000313" key="1">
    <source>
        <dbReference type="EMBL" id="CUV66616.1"/>
    </source>
</evidence>
<gene>
    <name evidence="1" type="ORF">BN3087_980001</name>
</gene>
<protein>
    <submittedName>
        <fullName evidence="1">Uncharacterized protein</fullName>
    </submittedName>
</protein>